<evidence type="ECO:0000256" key="4">
    <source>
        <dbReference type="ARBA" id="ARBA00022692"/>
    </source>
</evidence>
<dbReference type="GeneID" id="68352566"/>
<evidence type="ECO:0000256" key="6">
    <source>
        <dbReference type="ARBA" id="ARBA00022989"/>
    </source>
</evidence>
<feature type="region of interest" description="Disordered" evidence="10">
    <location>
        <begin position="1"/>
        <end position="43"/>
    </location>
</feature>
<gene>
    <name evidence="11" type="ORF">HRG_03437</name>
</gene>
<accession>A0A9P8SLR3</accession>
<dbReference type="PANTHER" id="PTHR31586">
    <property type="entry name" value="CYTOCHROME C OXIDASE PROTEIN 20"/>
    <property type="match status" value="1"/>
</dbReference>
<comment type="similarity">
    <text evidence="2 9">Belongs to the COX20 family.</text>
</comment>
<evidence type="ECO:0000256" key="8">
    <source>
        <dbReference type="ARBA" id="ARBA00023136"/>
    </source>
</evidence>
<dbReference type="Proteomes" id="UP000824596">
    <property type="component" value="Unassembled WGS sequence"/>
</dbReference>
<proteinExistence type="inferred from homology"/>
<keyword evidence="7 9" id="KW-0496">Mitochondrion</keyword>
<dbReference type="GO" id="GO:0005743">
    <property type="term" value="C:mitochondrial inner membrane"/>
    <property type="evidence" value="ECO:0007669"/>
    <property type="project" value="UniProtKB-SubCell"/>
</dbReference>
<sequence>MDNDPPKNPDQKTLHVWSKPIDPNDQAQGPQDGSGAASPGGPRIKDAVAMIKKEDFLNVASTPCARQGFLTGIASGVGMGALKFIAQGNPGRAANWAVVTFVLGSTISYEVCQYKRRVERFQMKRSIEIVTEGRRDQARKAAEAAASRKAAEESRQAAEASRKEAEEKNEQLRVEQERTIAARNPWYKVW</sequence>
<evidence type="ECO:0000256" key="1">
    <source>
        <dbReference type="ARBA" id="ARBA00004273"/>
    </source>
</evidence>
<name>A0A9P8SLR3_9HYPO</name>
<dbReference type="OrthoDB" id="14603at2759"/>
<reference evidence="11" key="1">
    <citation type="submission" date="2021-09" db="EMBL/GenBank/DDBJ databases">
        <title>A high-quality genome of the endoparasitic fungus Hirsutella rhossiliensis with a comparison of Hirsutella genomes reveals transposable elements contributing to genome size variation.</title>
        <authorList>
            <person name="Lin R."/>
            <person name="Jiao Y."/>
            <person name="Sun X."/>
            <person name="Ling J."/>
            <person name="Xie B."/>
            <person name="Cheng X."/>
        </authorList>
    </citation>
    <scope>NUCLEOTIDE SEQUENCE</scope>
    <source>
        <strain evidence="11">HR02</strain>
    </source>
</reference>
<keyword evidence="12" id="KW-1185">Reference proteome</keyword>
<keyword evidence="4" id="KW-0812">Transmembrane</keyword>
<keyword evidence="5 9" id="KW-0999">Mitochondrion inner membrane</keyword>
<evidence type="ECO:0000256" key="5">
    <source>
        <dbReference type="ARBA" id="ARBA00022792"/>
    </source>
</evidence>
<dbReference type="RefSeq" id="XP_044722934.1">
    <property type="nucleotide sequence ID" value="XM_044861908.1"/>
</dbReference>
<keyword evidence="6" id="KW-1133">Transmembrane helix</keyword>
<evidence type="ECO:0000256" key="10">
    <source>
        <dbReference type="SAM" id="MobiDB-lite"/>
    </source>
</evidence>
<evidence type="ECO:0000313" key="11">
    <source>
        <dbReference type="EMBL" id="KAH0965421.1"/>
    </source>
</evidence>
<evidence type="ECO:0000313" key="12">
    <source>
        <dbReference type="Proteomes" id="UP000824596"/>
    </source>
</evidence>
<evidence type="ECO:0000256" key="2">
    <source>
        <dbReference type="ARBA" id="ARBA00009575"/>
    </source>
</evidence>
<dbReference type="InterPro" id="IPR022533">
    <property type="entry name" value="Cox20"/>
</dbReference>
<comment type="function">
    <text evidence="9">Involved in the assembly of the cytochrome c oxidase complex.</text>
</comment>
<feature type="compositionally biased region" description="Basic and acidic residues" evidence="10">
    <location>
        <begin position="1"/>
        <end position="13"/>
    </location>
</feature>
<comment type="subcellular location">
    <subcellularLocation>
        <location evidence="1 9">Mitochondrion inner membrane</location>
    </subcellularLocation>
</comment>
<organism evidence="11 12">
    <name type="scientific">Hirsutella rhossiliensis</name>
    <dbReference type="NCBI Taxonomy" id="111463"/>
    <lineage>
        <taxon>Eukaryota</taxon>
        <taxon>Fungi</taxon>
        <taxon>Dikarya</taxon>
        <taxon>Ascomycota</taxon>
        <taxon>Pezizomycotina</taxon>
        <taxon>Sordariomycetes</taxon>
        <taxon>Hypocreomycetidae</taxon>
        <taxon>Hypocreales</taxon>
        <taxon>Ophiocordycipitaceae</taxon>
        <taxon>Hirsutella</taxon>
    </lineage>
</organism>
<keyword evidence="8 9" id="KW-0472">Membrane</keyword>
<evidence type="ECO:0000256" key="9">
    <source>
        <dbReference type="PIRNR" id="PIRNR007871"/>
    </source>
</evidence>
<protein>
    <recommendedName>
        <fullName evidence="3 9">Cytochrome c oxidase assembly protein COX20, mitochondrial</fullName>
    </recommendedName>
</protein>
<dbReference type="AlphaFoldDB" id="A0A9P8SLR3"/>
<evidence type="ECO:0000256" key="7">
    <source>
        <dbReference type="ARBA" id="ARBA00023128"/>
    </source>
</evidence>
<dbReference type="EMBL" id="JAIZPD010000003">
    <property type="protein sequence ID" value="KAH0965421.1"/>
    <property type="molecule type" value="Genomic_DNA"/>
</dbReference>
<feature type="compositionally biased region" description="Basic and acidic residues" evidence="10">
    <location>
        <begin position="149"/>
        <end position="176"/>
    </location>
</feature>
<dbReference type="PANTHER" id="PTHR31586:SF1">
    <property type="entry name" value="CYTOCHROME C OXIDASE ASSEMBLY PROTEIN COX20, MITOCHONDRIAL"/>
    <property type="match status" value="1"/>
</dbReference>
<dbReference type="PIRSF" id="PIRSF007871">
    <property type="entry name" value="Cox20"/>
    <property type="match status" value="1"/>
</dbReference>
<dbReference type="GO" id="GO:0033617">
    <property type="term" value="P:mitochondrial respiratory chain complex IV assembly"/>
    <property type="evidence" value="ECO:0007669"/>
    <property type="project" value="InterPro"/>
</dbReference>
<comment type="caution">
    <text evidence="11">The sequence shown here is derived from an EMBL/GenBank/DDBJ whole genome shotgun (WGS) entry which is preliminary data.</text>
</comment>
<dbReference type="Pfam" id="PF12597">
    <property type="entry name" value="Cox20"/>
    <property type="match status" value="1"/>
</dbReference>
<dbReference type="PRINTS" id="PR02049">
    <property type="entry name" value="PROTEINF36A"/>
</dbReference>
<feature type="region of interest" description="Disordered" evidence="10">
    <location>
        <begin position="143"/>
        <end position="176"/>
    </location>
</feature>
<evidence type="ECO:0000256" key="3">
    <source>
        <dbReference type="ARBA" id="ARBA00017689"/>
    </source>
</evidence>